<accession>A0A7C2B4I3</accession>
<proteinExistence type="predicted"/>
<dbReference type="Gene3D" id="3.50.50.60">
    <property type="entry name" value="FAD/NAD(P)-binding domain"/>
    <property type="match status" value="1"/>
</dbReference>
<sequence>MRQSQWDAVVVGSGPNGLAAAIALARNQRRVLVLEGQERIGGGLRTDPSIVPGCRHDHCATVVPLAAASPFFRAIGLPERLVWVRSPAALAHPFDDGSAILLWQDLERTADELGEDRGRYRALFQPLLERGDALLAMLLSPAPGVIRFPELPVPWSALLHFAREGTRSAIHLCQQFRTEQARALLAGLAAHSTLPLERAPSAAFALVLALCAHLVGWPLLRGGTAQLAARLIDELAAWGGRLQSGYPVHRLTEIPPARAVLLDLVPKNALALVGQRWPRWYRQQLARFRHGPGVFKIDWLLRDEIPWRATACALAATVHLGGTAEEIAAAERAVVNGRMPERPFVILVQPSQFDQSRTLAGVAVAWGYCHVPNGWQGDATDVIERQVERFAPGFRSRILARRAWGPHDLEMRNPNLVGGDLGAGWPTLRQLFARPSWWPWPPYRTPDPALFFCSASTPPGGGVHGLCGYWAARWVDRWLQRLDRVDRLKST</sequence>
<dbReference type="Pfam" id="PF13450">
    <property type="entry name" value="NAD_binding_8"/>
    <property type="match status" value="1"/>
</dbReference>
<gene>
    <name evidence="1" type="ORF">ENP47_05235</name>
</gene>
<evidence type="ECO:0000313" key="1">
    <source>
        <dbReference type="EMBL" id="HEF64984.1"/>
    </source>
</evidence>
<protein>
    <submittedName>
        <fullName evidence="1">NAD(P)/FAD-dependent oxidoreductase</fullName>
    </submittedName>
</protein>
<dbReference type="PANTHER" id="PTHR10668:SF105">
    <property type="entry name" value="DEHYDROGENASE-RELATED"/>
    <property type="match status" value="1"/>
</dbReference>
<dbReference type="PANTHER" id="PTHR10668">
    <property type="entry name" value="PHYTOENE DEHYDROGENASE"/>
    <property type="match status" value="1"/>
</dbReference>
<name>A0A7C2B4I3_THERO</name>
<comment type="caution">
    <text evidence="1">The sequence shown here is derived from an EMBL/GenBank/DDBJ whole genome shotgun (WGS) entry which is preliminary data.</text>
</comment>
<reference evidence="1" key="1">
    <citation type="journal article" date="2020" name="mSystems">
        <title>Genome- and Community-Level Interaction Insights into Carbon Utilization and Element Cycling Functions of Hydrothermarchaeota in Hydrothermal Sediment.</title>
        <authorList>
            <person name="Zhou Z."/>
            <person name="Liu Y."/>
            <person name="Xu W."/>
            <person name="Pan J."/>
            <person name="Luo Z.H."/>
            <person name="Li M."/>
        </authorList>
    </citation>
    <scope>NUCLEOTIDE SEQUENCE [LARGE SCALE GENOMIC DNA]</scope>
    <source>
        <strain evidence="1">SpSt-222</strain>
    </source>
</reference>
<dbReference type="EMBL" id="DSJL01000010">
    <property type="protein sequence ID" value="HEF64984.1"/>
    <property type="molecule type" value="Genomic_DNA"/>
</dbReference>
<dbReference type="SUPFAM" id="SSF51905">
    <property type="entry name" value="FAD/NAD(P)-binding domain"/>
    <property type="match status" value="1"/>
</dbReference>
<dbReference type="AlphaFoldDB" id="A0A7C2B4I3"/>
<organism evidence="1">
    <name type="scientific">Thermomicrobium roseum</name>
    <dbReference type="NCBI Taxonomy" id="500"/>
    <lineage>
        <taxon>Bacteria</taxon>
        <taxon>Pseudomonadati</taxon>
        <taxon>Thermomicrobiota</taxon>
        <taxon>Thermomicrobia</taxon>
        <taxon>Thermomicrobiales</taxon>
        <taxon>Thermomicrobiaceae</taxon>
        <taxon>Thermomicrobium</taxon>
    </lineage>
</organism>
<dbReference type="InterPro" id="IPR036188">
    <property type="entry name" value="FAD/NAD-bd_sf"/>
</dbReference>